<feature type="active site" description="Proton acceptor; for dehydratase activity" evidence="8">
    <location>
        <position position="22"/>
    </location>
</feature>
<dbReference type="Pfam" id="PF21089">
    <property type="entry name" value="PKS_DH_N"/>
    <property type="match status" value="1"/>
</dbReference>
<comment type="subcellular location">
    <subcellularLocation>
        <location evidence="1">Cytoplasm</location>
    </subcellularLocation>
</comment>
<name>A0A286TWH7_9BACT</name>
<dbReference type="GO" id="GO:0071770">
    <property type="term" value="P:DIM/DIP cell wall layer assembly"/>
    <property type="evidence" value="ECO:0007669"/>
    <property type="project" value="TreeGrafter"/>
</dbReference>
<dbReference type="AlphaFoldDB" id="A0A286TWH7"/>
<dbReference type="InterPro" id="IPR014030">
    <property type="entry name" value="Ketoacyl_synth_N"/>
</dbReference>
<dbReference type="GO" id="GO:0031177">
    <property type="term" value="F:phosphopantetheine binding"/>
    <property type="evidence" value="ECO:0007669"/>
    <property type="project" value="InterPro"/>
</dbReference>
<dbReference type="InterPro" id="IPR036736">
    <property type="entry name" value="ACP-like_sf"/>
</dbReference>
<dbReference type="Pfam" id="PF00550">
    <property type="entry name" value="PP-binding"/>
    <property type="match status" value="1"/>
</dbReference>
<evidence type="ECO:0000259" key="9">
    <source>
        <dbReference type="PROSITE" id="PS50075"/>
    </source>
</evidence>
<keyword evidence="5" id="KW-0597">Phosphoprotein</keyword>
<dbReference type="Gene3D" id="3.40.47.10">
    <property type="match status" value="1"/>
</dbReference>
<dbReference type="PANTHER" id="PTHR43775:SF37">
    <property type="entry name" value="SI:DKEY-61P9.11"/>
    <property type="match status" value="1"/>
</dbReference>
<keyword evidence="6" id="KW-0808">Transferase</keyword>
<dbReference type="GO" id="GO:0006633">
    <property type="term" value="P:fatty acid biosynthetic process"/>
    <property type="evidence" value="ECO:0007669"/>
    <property type="project" value="InterPro"/>
</dbReference>
<feature type="domain" description="Ketosynthase family 3 (KS3)" evidence="10">
    <location>
        <begin position="475"/>
        <end position="898"/>
    </location>
</feature>
<keyword evidence="4" id="KW-0963">Cytoplasm</keyword>
<dbReference type="GO" id="GO:0004312">
    <property type="term" value="F:fatty acid synthase activity"/>
    <property type="evidence" value="ECO:0007669"/>
    <property type="project" value="TreeGrafter"/>
</dbReference>
<dbReference type="GO" id="GO:0005737">
    <property type="term" value="C:cytoplasm"/>
    <property type="evidence" value="ECO:0007669"/>
    <property type="project" value="UniProtKB-SubCell"/>
</dbReference>
<evidence type="ECO:0000256" key="1">
    <source>
        <dbReference type="ARBA" id="ARBA00004496"/>
    </source>
</evidence>
<feature type="domain" description="Carrier" evidence="9">
    <location>
        <begin position="347"/>
        <end position="424"/>
    </location>
</feature>
<evidence type="ECO:0000256" key="6">
    <source>
        <dbReference type="ARBA" id="ARBA00022679"/>
    </source>
</evidence>
<dbReference type="SUPFAM" id="SSF47336">
    <property type="entry name" value="ACP-like"/>
    <property type="match status" value="1"/>
</dbReference>
<evidence type="ECO:0000313" key="12">
    <source>
        <dbReference type="EMBL" id="GAX60239.1"/>
    </source>
</evidence>
<dbReference type="SUPFAM" id="SSF53901">
    <property type="entry name" value="Thiolase-like"/>
    <property type="match status" value="1"/>
</dbReference>
<dbReference type="InterPro" id="IPR049552">
    <property type="entry name" value="PKS_DH_N"/>
</dbReference>
<evidence type="ECO:0000256" key="4">
    <source>
        <dbReference type="ARBA" id="ARBA00022490"/>
    </source>
</evidence>
<evidence type="ECO:0000256" key="3">
    <source>
        <dbReference type="ARBA" id="ARBA00022450"/>
    </source>
</evidence>
<evidence type="ECO:0000259" key="10">
    <source>
        <dbReference type="PROSITE" id="PS52004"/>
    </source>
</evidence>
<dbReference type="PROSITE" id="PS52004">
    <property type="entry name" value="KS3_2"/>
    <property type="match status" value="1"/>
</dbReference>
<dbReference type="PANTHER" id="PTHR43775">
    <property type="entry name" value="FATTY ACID SYNTHASE"/>
    <property type="match status" value="1"/>
</dbReference>
<sequence length="1008" mass="114004">MTSGKEIFVQLIKNNNLIVRDHRVHQVRVLPGVTFIDMVYRLAGDYFKTRDLELRNVLFKEPLATSDEFDKKVYVSFTPVESYWKVEIKSQKVRGDDIVDTKFDENMECLLYYYDDRQVAGKEFDPDAFIQDATDQFDMDDIYGMARSLNINHYAFMKTMGTVYQRGSEELMVLTISELAQKFLSRFYLHPAFLDGATFAGASFNIDQGNVLSGPMKLNPYIPFMIKVFRAYKELPDKIYVYSYDNSQLIKNREKKQNDGQPDLIKKNITIYNENGKCLVEFGELVSKQIRHQGLIQRLTESGQKEHGYNNIDLGPEQQTQVQQHIGLESQKEHHQQTLLNGIEDDPMRSAIISDLKGRVATKLNKEPDTISTTTGFYDLGLDSTQLLTIVRELEKKCSHEFYPTLLFEYTNIEDLSGYLLENEAEHFHIDKELDDKEETMSDYIHETESLINQEQEHSKPIPLISGSQTQETENCDIAVIGLAGRYPGASDLWDLWEVVSKGKNCITEVPDDHWKVDGFYSPDFELGRQSISKWGGFINDVDKFDPLFFKISPSEAERLDPQLKLLLETAWHTIEDAGYSLKDLSRYIGGVYVGVMNDDYTWVSAEHYVKSGHYISPGSYAHELANRISYAFNFQGPSFTVETACSSSLTAIHLARLAVMRGDCQIALAGGVNISLHRSKYLMLSGMRILSPEGKEKTFDAKADGYVPGEGVGLVLLKKLENAVADGDHIYGVIKGSAINHSGTGSGKFIPNIKPLEAVVEQSLAEARVHPELLDYVEAHGTGTVLGDPVEIKALANVFQRYTSRKGYCALGSKANIGHLESASGICSLTKVLLSMKFGLVPMCTNIETINPGIPIQTFPFYIPTETRKWPKPAGQRIAAINSFGVGGSNCFMVVSDYEQPIVKSEKKKRQVVVLSARTKEGLSDYARRLREYFVKGDEHRSRFRYTFENMVWTLQVGREAMEHRLAIDVVDEKDMLEKLGAFIEGRSDVSGIYQGYSKEKKVMLWN</sequence>
<gene>
    <name evidence="12" type="ORF">SCALIN_C09_0003</name>
</gene>
<dbReference type="EMBL" id="BAOS01000009">
    <property type="protein sequence ID" value="GAX60239.1"/>
    <property type="molecule type" value="Genomic_DNA"/>
</dbReference>
<dbReference type="InterPro" id="IPR020806">
    <property type="entry name" value="PKS_PP-bd"/>
</dbReference>
<dbReference type="InterPro" id="IPR016039">
    <property type="entry name" value="Thiolase-like"/>
</dbReference>
<reference evidence="13" key="1">
    <citation type="journal article" date="2017" name="Environ. Microbiol. Rep.">
        <title>Genetic Diversity of Marine Anaerobic Ammonium-Oxidizing Bacteria as Revealed by Genomic and Proteomic Analyses of 'Candidatus Scalindua japonica'.</title>
        <authorList>
            <person name="Oshiki M."/>
            <person name="Mizuto K."/>
            <person name="Kimura Z."/>
            <person name="Kindaichi T."/>
            <person name="Satoh H."/>
            <person name="Okabe S."/>
        </authorList>
    </citation>
    <scope>NUCLEOTIDE SEQUENCE [LARGE SCALE GENOMIC DNA]</scope>
    <source>
        <strain evidence="13">husup-a2</strain>
    </source>
</reference>
<dbReference type="InterPro" id="IPR049900">
    <property type="entry name" value="PKS_mFAS_DH"/>
</dbReference>
<dbReference type="InterPro" id="IPR006162">
    <property type="entry name" value="Ppantetheine_attach_site"/>
</dbReference>
<keyword evidence="7" id="KW-0677">Repeat</keyword>
<feature type="region of interest" description="C-terminal hotdog fold" evidence="8">
    <location>
        <begin position="134"/>
        <end position="296"/>
    </location>
</feature>
<dbReference type="InterPro" id="IPR020841">
    <property type="entry name" value="PKS_Beta-ketoAc_synthase_dom"/>
</dbReference>
<proteinExistence type="predicted"/>
<dbReference type="SMART" id="SM01294">
    <property type="entry name" value="PKS_PP_betabranch"/>
    <property type="match status" value="1"/>
</dbReference>
<organism evidence="12 13">
    <name type="scientific">Candidatus Scalindua japonica</name>
    <dbReference type="NCBI Taxonomy" id="1284222"/>
    <lineage>
        <taxon>Bacteria</taxon>
        <taxon>Pseudomonadati</taxon>
        <taxon>Planctomycetota</taxon>
        <taxon>Candidatus Brocadiia</taxon>
        <taxon>Candidatus Brocadiales</taxon>
        <taxon>Candidatus Scalinduaceae</taxon>
        <taxon>Candidatus Scalindua</taxon>
    </lineage>
</organism>
<dbReference type="PROSITE" id="PS00012">
    <property type="entry name" value="PHOSPHOPANTETHEINE"/>
    <property type="match status" value="1"/>
</dbReference>
<evidence type="ECO:0000256" key="5">
    <source>
        <dbReference type="ARBA" id="ARBA00022553"/>
    </source>
</evidence>
<feature type="region of interest" description="N-terminal hotdog fold" evidence="8">
    <location>
        <begin position="1"/>
        <end position="117"/>
    </location>
</feature>
<dbReference type="Gene3D" id="3.10.129.110">
    <property type="entry name" value="Polyketide synthase dehydratase"/>
    <property type="match status" value="1"/>
</dbReference>
<dbReference type="Gene3D" id="1.10.1240.100">
    <property type="match status" value="1"/>
</dbReference>
<dbReference type="InterPro" id="IPR018201">
    <property type="entry name" value="Ketoacyl_synth_AS"/>
</dbReference>
<dbReference type="GO" id="GO:0005886">
    <property type="term" value="C:plasma membrane"/>
    <property type="evidence" value="ECO:0007669"/>
    <property type="project" value="TreeGrafter"/>
</dbReference>
<dbReference type="Pfam" id="PF00109">
    <property type="entry name" value="ketoacyl-synt"/>
    <property type="match status" value="1"/>
</dbReference>
<dbReference type="Pfam" id="PF22336">
    <property type="entry name" value="RhiE-like_linker"/>
    <property type="match status" value="1"/>
</dbReference>
<dbReference type="RefSeq" id="WP_096893528.1">
    <property type="nucleotide sequence ID" value="NZ_BAOS01000009.1"/>
</dbReference>
<dbReference type="CDD" id="cd00833">
    <property type="entry name" value="PKS"/>
    <property type="match status" value="1"/>
</dbReference>
<comment type="caution">
    <text evidence="12">The sequence shown here is derived from an EMBL/GenBank/DDBJ whole genome shotgun (WGS) entry which is preliminary data.</text>
</comment>
<protein>
    <submittedName>
        <fullName evidence="12">Beta-ketoacyl synthase</fullName>
    </submittedName>
</protein>
<evidence type="ECO:0000313" key="13">
    <source>
        <dbReference type="Proteomes" id="UP000218542"/>
    </source>
</evidence>
<evidence type="ECO:0000256" key="8">
    <source>
        <dbReference type="PROSITE-ProRule" id="PRU01363"/>
    </source>
</evidence>
<dbReference type="Pfam" id="PF02801">
    <property type="entry name" value="Ketoacyl-synt_C"/>
    <property type="match status" value="1"/>
</dbReference>
<dbReference type="GO" id="GO:0004315">
    <property type="term" value="F:3-oxoacyl-[acyl-carrier-protein] synthase activity"/>
    <property type="evidence" value="ECO:0007669"/>
    <property type="project" value="InterPro"/>
</dbReference>
<dbReference type="InterPro" id="IPR014031">
    <property type="entry name" value="Ketoacyl_synth_C"/>
</dbReference>
<keyword evidence="13" id="KW-1185">Reference proteome</keyword>
<dbReference type="InterPro" id="IPR042104">
    <property type="entry name" value="PKS_dehydratase_sf"/>
</dbReference>
<keyword evidence="3" id="KW-0596">Phosphopantetheine</keyword>
<dbReference type="InterPro" id="IPR009081">
    <property type="entry name" value="PP-bd_ACP"/>
</dbReference>
<dbReference type="Proteomes" id="UP000218542">
    <property type="component" value="Unassembled WGS sequence"/>
</dbReference>
<dbReference type="SMART" id="SM00823">
    <property type="entry name" value="PKS_PP"/>
    <property type="match status" value="1"/>
</dbReference>
<dbReference type="PROSITE" id="PS00606">
    <property type="entry name" value="KS3_1"/>
    <property type="match status" value="1"/>
</dbReference>
<dbReference type="InterPro" id="IPR054514">
    <property type="entry name" value="RhiE-like_linker"/>
</dbReference>
<dbReference type="InterPro" id="IPR050091">
    <property type="entry name" value="PKS_NRPS_Biosynth_Enz"/>
</dbReference>
<dbReference type="Gene3D" id="1.10.1200.10">
    <property type="entry name" value="ACP-like"/>
    <property type="match status" value="1"/>
</dbReference>
<feature type="active site" description="Proton donor; for dehydratase activity" evidence="8">
    <location>
        <position position="195"/>
    </location>
</feature>
<dbReference type="PROSITE" id="PS50075">
    <property type="entry name" value="CARRIER"/>
    <property type="match status" value="1"/>
</dbReference>
<dbReference type="PROSITE" id="PS52019">
    <property type="entry name" value="PKS_MFAS_DH"/>
    <property type="match status" value="1"/>
</dbReference>
<comment type="pathway">
    <text evidence="2">Antibiotic biosynthesis.</text>
</comment>
<evidence type="ECO:0000256" key="2">
    <source>
        <dbReference type="ARBA" id="ARBA00004792"/>
    </source>
</evidence>
<dbReference type="SMART" id="SM00825">
    <property type="entry name" value="PKS_KS"/>
    <property type="match status" value="1"/>
</dbReference>
<evidence type="ECO:0000256" key="7">
    <source>
        <dbReference type="ARBA" id="ARBA00022737"/>
    </source>
</evidence>
<feature type="domain" description="PKS/mFAS DH" evidence="11">
    <location>
        <begin position="1"/>
        <end position="296"/>
    </location>
</feature>
<evidence type="ECO:0000259" key="11">
    <source>
        <dbReference type="PROSITE" id="PS52019"/>
    </source>
</evidence>
<accession>A0A286TWH7</accession>